<feature type="domain" description="Rho-GAP" evidence="2">
    <location>
        <begin position="1"/>
        <end position="108"/>
    </location>
</feature>
<sequence length="108" mass="12274">MHHQGIFRVSGSQAEILAFKTAFEQGEDPLIGHCDARDINSTAGLLKLYFRELGEPPFTNAVFMDLVNAVRERRDMEDGVQKLREIVRCGLSSAVFVVMRYLFAFLHQ</sequence>
<dbReference type="SUPFAM" id="SSF48350">
    <property type="entry name" value="GTPase activation domain, GAP"/>
    <property type="match status" value="1"/>
</dbReference>
<keyword evidence="4" id="KW-1185">Reference proteome</keyword>
<organism evidence="3 4">
    <name type="scientific">Dibothriocephalus latus</name>
    <name type="common">Fish tapeworm</name>
    <name type="synonym">Diphyllobothrium latum</name>
    <dbReference type="NCBI Taxonomy" id="60516"/>
    <lineage>
        <taxon>Eukaryota</taxon>
        <taxon>Metazoa</taxon>
        <taxon>Spiralia</taxon>
        <taxon>Lophotrochozoa</taxon>
        <taxon>Platyhelminthes</taxon>
        <taxon>Cestoda</taxon>
        <taxon>Eucestoda</taxon>
        <taxon>Diphyllobothriidea</taxon>
        <taxon>Diphyllobothriidae</taxon>
        <taxon>Dibothriocephalus</taxon>
    </lineage>
</organism>
<dbReference type="InterPro" id="IPR000198">
    <property type="entry name" value="RhoGAP_dom"/>
</dbReference>
<evidence type="ECO:0000313" key="3">
    <source>
        <dbReference type="EMBL" id="VDN39322.1"/>
    </source>
</evidence>
<dbReference type="PROSITE" id="PS50238">
    <property type="entry name" value="RHOGAP"/>
    <property type="match status" value="1"/>
</dbReference>
<dbReference type="InterPro" id="IPR051627">
    <property type="entry name" value="SLIT-ROBO_RhoGAP"/>
</dbReference>
<name>A0A3P7R629_DIBLA</name>
<gene>
    <name evidence="3" type="ORF">DILT_LOCUS17834</name>
</gene>
<evidence type="ECO:0000256" key="1">
    <source>
        <dbReference type="ARBA" id="ARBA00023054"/>
    </source>
</evidence>
<dbReference type="GO" id="GO:0007165">
    <property type="term" value="P:signal transduction"/>
    <property type="evidence" value="ECO:0007669"/>
    <property type="project" value="InterPro"/>
</dbReference>
<reference evidence="3 4" key="1">
    <citation type="submission" date="2018-11" db="EMBL/GenBank/DDBJ databases">
        <authorList>
            <consortium name="Pathogen Informatics"/>
        </authorList>
    </citation>
    <scope>NUCLEOTIDE SEQUENCE [LARGE SCALE GENOMIC DNA]</scope>
</reference>
<dbReference type="OrthoDB" id="5981864at2759"/>
<dbReference type="EMBL" id="UYRU01095119">
    <property type="protein sequence ID" value="VDN39322.1"/>
    <property type="molecule type" value="Genomic_DNA"/>
</dbReference>
<protein>
    <recommendedName>
        <fullName evidence="2">Rho-GAP domain-containing protein</fullName>
    </recommendedName>
</protein>
<proteinExistence type="predicted"/>
<dbReference type="InterPro" id="IPR008936">
    <property type="entry name" value="Rho_GTPase_activation_prot"/>
</dbReference>
<evidence type="ECO:0000313" key="4">
    <source>
        <dbReference type="Proteomes" id="UP000281553"/>
    </source>
</evidence>
<dbReference type="Pfam" id="PF00620">
    <property type="entry name" value="RhoGAP"/>
    <property type="match status" value="1"/>
</dbReference>
<dbReference type="PANTHER" id="PTHR14166">
    <property type="entry name" value="SLIT-ROBO RHO GTPASE ACTIVATING PROTEIN"/>
    <property type="match status" value="1"/>
</dbReference>
<dbReference type="Proteomes" id="UP000281553">
    <property type="component" value="Unassembled WGS sequence"/>
</dbReference>
<evidence type="ECO:0000259" key="2">
    <source>
        <dbReference type="PROSITE" id="PS50238"/>
    </source>
</evidence>
<accession>A0A3P7R629</accession>
<dbReference type="Gene3D" id="1.10.555.10">
    <property type="entry name" value="Rho GTPase activation protein"/>
    <property type="match status" value="1"/>
</dbReference>
<dbReference type="AlphaFoldDB" id="A0A3P7R629"/>
<keyword evidence="1" id="KW-0175">Coiled coil</keyword>